<reference evidence="1" key="2">
    <citation type="submission" date="2014-09" db="EMBL/GenBank/DDBJ databases">
        <title>Criblamydia sequanensis harbors a mega-plasmid encoding arsenite resistance.</title>
        <authorList>
            <person name="Bertelli C."/>
            <person name="Goesmann A."/>
            <person name="Greub G."/>
        </authorList>
    </citation>
    <scope>NUCLEOTIDE SEQUENCE [LARGE SCALE GENOMIC DNA]</scope>
    <source>
        <strain evidence="1">CRIB-18</strain>
    </source>
</reference>
<dbReference type="STRING" id="1437425.CSEC_0625"/>
<name>A0A090D1C3_9BACT</name>
<reference evidence="1" key="1">
    <citation type="submission" date="2013-12" db="EMBL/GenBank/DDBJ databases">
        <authorList>
            <person name="Linke B."/>
        </authorList>
    </citation>
    <scope>NUCLEOTIDE SEQUENCE [LARGE SCALE GENOMIC DNA]</scope>
    <source>
        <strain evidence="1">CRIB-18</strain>
    </source>
</reference>
<evidence type="ECO:0008006" key="3">
    <source>
        <dbReference type="Google" id="ProtNLM"/>
    </source>
</evidence>
<dbReference type="Proteomes" id="UP000031552">
    <property type="component" value="Unassembled WGS sequence"/>
</dbReference>
<accession>A0A090D1C3</accession>
<organism evidence="1 2">
    <name type="scientific">Candidatus Criblamydia sequanensis CRIB-18</name>
    <dbReference type="NCBI Taxonomy" id="1437425"/>
    <lineage>
        <taxon>Bacteria</taxon>
        <taxon>Pseudomonadati</taxon>
        <taxon>Chlamydiota</taxon>
        <taxon>Chlamydiia</taxon>
        <taxon>Parachlamydiales</taxon>
        <taxon>Candidatus Criblamydiaceae</taxon>
        <taxon>Candidatus Criblamydia</taxon>
    </lineage>
</organism>
<dbReference type="RefSeq" id="WP_041016945.1">
    <property type="nucleotide sequence ID" value="NZ_CCEJ010000003.1"/>
</dbReference>
<proteinExistence type="predicted"/>
<comment type="caution">
    <text evidence="1">The sequence shown here is derived from an EMBL/GenBank/DDBJ whole genome shotgun (WGS) entry which is preliminary data.</text>
</comment>
<dbReference type="EMBL" id="CCEJ010000003">
    <property type="protein sequence ID" value="CDR33458.1"/>
    <property type="molecule type" value="Genomic_DNA"/>
</dbReference>
<sequence>MDAAHSFNFLGLPVELQAHVAKFTDLETISSLNLVSKACQQMVKAQFKSMAKDIQDSEPNRRFMAFRIAEKILRVDLIPAGIAVSTSEENIEEVLKKQAQAQMPQVADFFTASQENSRSFSLSQLFILHSFFSKPEGYDWFYKTRTRLNLASIGSDGREAKTIEKICKKFPLGKEIVPPKSVVKIVQNSLGILKR</sequence>
<protein>
    <recommendedName>
        <fullName evidence="3">F-box domain-containing protein</fullName>
    </recommendedName>
</protein>
<evidence type="ECO:0000313" key="1">
    <source>
        <dbReference type="EMBL" id="CDR33458.1"/>
    </source>
</evidence>
<keyword evidence="2" id="KW-1185">Reference proteome</keyword>
<dbReference type="AlphaFoldDB" id="A0A090D1C3"/>
<evidence type="ECO:0000313" key="2">
    <source>
        <dbReference type="Proteomes" id="UP000031552"/>
    </source>
</evidence>
<gene>
    <name evidence="1" type="ORF">CSEC_0625</name>
</gene>